<evidence type="ECO:0000313" key="1">
    <source>
        <dbReference type="EMBL" id="GAN34228.1"/>
    </source>
</evidence>
<accession>A0ABQ0JZY4</accession>
<dbReference type="SUPFAM" id="SSF51905">
    <property type="entry name" value="FAD/NAD(P)-binding domain"/>
    <property type="match status" value="1"/>
</dbReference>
<protein>
    <submittedName>
        <fullName evidence="1">Dehydrogenases</fullName>
    </submittedName>
</protein>
<proteinExistence type="predicted"/>
<sequence>MVVLEKDSLPRHKTCDGGVTYRAIQLLPVDIREVIELECYSAELNMIDASLHFSTKRQQPIISMTSREKFDFFLVSAAKDAGADVLADCKVIGIINKSDKVELITSKGILSARFAVAADGARGVVAQKAGWQETRYLIPALECEVFVCESVLRRFSRAARFDFGIVSYGYAWVFPKKEHLSIGVLSM</sequence>
<dbReference type="PANTHER" id="PTHR42685:SF22">
    <property type="entry name" value="CONDITIONED MEDIUM FACTOR RECEPTOR 1"/>
    <property type="match status" value="1"/>
</dbReference>
<organism evidence="1 2">
    <name type="scientific">Candidatus Brocadia sinica JPN1</name>
    <dbReference type="NCBI Taxonomy" id="1197129"/>
    <lineage>
        <taxon>Bacteria</taxon>
        <taxon>Pseudomonadati</taxon>
        <taxon>Planctomycetota</taxon>
        <taxon>Candidatus Brocadiia</taxon>
        <taxon>Candidatus Brocadiales</taxon>
        <taxon>Candidatus Brocadiaceae</taxon>
        <taxon>Candidatus Brocadia</taxon>
    </lineage>
</organism>
<dbReference type="PANTHER" id="PTHR42685">
    <property type="entry name" value="GERANYLGERANYL DIPHOSPHATE REDUCTASE"/>
    <property type="match status" value="1"/>
</dbReference>
<reference evidence="2" key="1">
    <citation type="journal article" date="2015" name="Genome Announc.">
        <title>Draft Genome Sequence of an Anaerobic Ammonium-Oxidizing Bacterium, "Candidatus Brocadia sinica".</title>
        <authorList>
            <person name="Oshiki M."/>
            <person name="Shinyako-Hata K."/>
            <person name="Satoh H."/>
            <person name="Okabe S."/>
        </authorList>
    </citation>
    <scope>NUCLEOTIDE SEQUENCE [LARGE SCALE GENOMIC DNA]</scope>
    <source>
        <strain evidence="2">JPN1</strain>
    </source>
</reference>
<dbReference type="Gene3D" id="3.50.50.60">
    <property type="entry name" value="FAD/NAD(P)-binding domain"/>
    <property type="match status" value="1"/>
</dbReference>
<keyword evidence="2" id="KW-1185">Reference proteome</keyword>
<dbReference type="Proteomes" id="UP000032309">
    <property type="component" value="Unassembled WGS sequence"/>
</dbReference>
<gene>
    <name evidence="1" type="ORF">BROSI_A2764</name>
</gene>
<dbReference type="InterPro" id="IPR050407">
    <property type="entry name" value="Geranylgeranyl_reductase"/>
</dbReference>
<dbReference type="InterPro" id="IPR036188">
    <property type="entry name" value="FAD/NAD-bd_sf"/>
</dbReference>
<dbReference type="EMBL" id="BAFN01000001">
    <property type="protein sequence ID" value="GAN34228.1"/>
    <property type="molecule type" value="Genomic_DNA"/>
</dbReference>
<comment type="caution">
    <text evidence="1">The sequence shown here is derived from an EMBL/GenBank/DDBJ whole genome shotgun (WGS) entry which is preliminary data.</text>
</comment>
<evidence type="ECO:0000313" key="2">
    <source>
        <dbReference type="Proteomes" id="UP000032309"/>
    </source>
</evidence>
<dbReference type="Gene3D" id="3.30.9.10">
    <property type="entry name" value="D-Amino Acid Oxidase, subunit A, domain 2"/>
    <property type="match status" value="1"/>
</dbReference>
<name>A0ABQ0JZY4_9BACT</name>